<gene>
    <name evidence="4" type="ORF">NCTC13337_00241</name>
</gene>
<proteinExistence type="predicted"/>
<dbReference type="RefSeq" id="WP_115305803.1">
    <property type="nucleotide sequence ID" value="NZ_UHIC01000001.1"/>
</dbReference>
<keyword evidence="2" id="KW-0472">Membrane</keyword>
<keyword evidence="2" id="KW-0812">Transmembrane</keyword>
<organism evidence="4 5">
    <name type="scientific">Suttonella ornithocola</name>
    <dbReference type="NCBI Taxonomy" id="279832"/>
    <lineage>
        <taxon>Bacteria</taxon>
        <taxon>Pseudomonadati</taxon>
        <taxon>Pseudomonadota</taxon>
        <taxon>Gammaproteobacteria</taxon>
        <taxon>Cardiobacteriales</taxon>
        <taxon>Cardiobacteriaceae</taxon>
        <taxon>Suttonella</taxon>
    </lineage>
</organism>
<reference evidence="4 5" key="1">
    <citation type="submission" date="2018-06" db="EMBL/GenBank/DDBJ databases">
        <authorList>
            <consortium name="Pathogen Informatics"/>
            <person name="Doyle S."/>
        </authorList>
    </citation>
    <scope>NUCLEOTIDE SEQUENCE [LARGE SCALE GENOMIC DNA]</scope>
    <source>
        <strain evidence="4 5">NCTC13337</strain>
    </source>
</reference>
<keyword evidence="3" id="KW-0732">Signal</keyword>
<dbReference type="OrthoDB" id="6713686at2"/>
<dbReference type="AlphaFoldDB" id="A0A380MLE2"/>
<feature type="transmembrane region" description="Helical" evidence="2">
    <location>
        <begin position="459"/>
        <end position="480"/>
    </location>
</feature>
<dbReference type="NCBIfam" id="NF041109">
    <property type="entry name" value="VF_TspB_C_term"/>
    <property type="match status" value="1"/>
</dbReference>
<evidence type="ECO:0000256" key="3">
    <source>
        <dbReference type="SAM" id="SignalP"/>
    </source>
</evidence>
<accession>A0A380MLE2</accession>
<name>A0A380MLE2_9GAMM</name>
<feature type="region of interest" description="Disordered" evidence="1">
    <location>
        <begin position="68"/>
        <end position="96"/>
    </location>
</feature>
<dbReference type="EMBL" id="UHIC01000001">
    <property type="protein sequence ID" value="SUO93459.1"/>
    <property type="molecule type" value="Genomic_DNA"/>
</dbReference>
<feature type="signal peptide" evidence="3">
    <location>
        <begin position="1"/>
        <end position="23"/>
    </location>
</feature>
<evidence type="ECO:0000256" key="2">
    <source>
        <dbReference type="SAM" id="Phobius"/>
    </source>
</evidence>
<keyword evidence="2" id="KW-1133">Transmembrane helix</keyword>
<feature type="compositionally biased region" description="Low complexity" evidence="1">
    <location>
        <begin position="85"/>
        <end position="95"/>
    </location>
</feature>
<evidence type="ECO:0008006" key="6">
    <source>
        <dbReference type="Google" id="ProtNLM"/>
    </source>
</evidence>
<evidence type="ECO:0000313" key="4">
    <source>
        <dbReference type="EMBL" id="SUO93459.1"/>
    </source>
</evidence>
<feature type="chain" id="PRO_5016912930" description="Neisseria meningitidis TspB protein" evidence="3">
    <location>
        <begin position="24"/>
        <end position="485"/>
    </location>
</feature>
<protein>
    <recommendedName>
        <fullName evidence="6">Neisseria meningitidis TspB protein</fullName>
    </recommendedName>
</protein>
<keyword evidence="5" id="KW-1185">Reference proteome</keyword>
<evidence type="ECO:0000256" key="1">
    <source>
        <dbReference type="SAM" id="MobiDB-lite"/>
    </source>
</evidence>
<evidence type="ECO:0000313" key="5">
    <source>
        <dbReference type="Proteomes" id="UP000254601"/>
    </source>
</evidence>
<dbReference type="Proteomes" id="UP000254601">
    <property type="component" value="Unassembled WGS sequence"/>
</dbReference>
<feature type="compositionally biased region" description="Low complexity" evidence="1">
    <location>
        <begin position="355"/>
        <end position="369"/>
    </location>
</feature>
<feature type="region of interest" description="Disordered" evidence="1">
    <location>
        <begin position="343"/>
        <end position="375"/>
    </location>
</feature>
<sequence>MAYVNLRRFCIAFFLVASVTIYAAGVPVDGTFFYDIPVNGASVSSASANAARATGTGVAQSGTVSITVETPRRPPPTIPPHSNAYPGGTYPGTPKKPIKTSFGARVGWGGNAVKNAVKLGLKGAKGSLAGIAGAYALEYVIDKMGWFDDDGVLSAPDFENEYGHAGMWSPNPNPGIGPHYATVQEWFATVKECHDKSREYYPCKFFKGAPFNGLPTIFVRGKLGNGYWPLYQKIACPSQYQVTAYGCVGSRPVTDSDIDALDLNGYVPQQSDIPMISPHLGKPDEVTVTKQPKPIVLDTVTVTSQNPDGSTTATQTDTTVNITINNNNNNLSTIITETTTTTTYQNGEKTDEKTTTTTTDSSDSTPQTEPETEQITDCELVPTLCDTQLQIIKQDKDFYDWIKEPFNEELPEFKGVEERKGIEQKRTVDFGSASCPTPIEINTILAGNLRLSFQPWCDFAAMIKYLVLAAAYLLAIRINLGVIRG</sequence>